<dbReference type="Pfam" id="PF13378">
    <property type="entry name" value="MR_MLE_C"/>
    <property type="match status" value="1"/>
</dbReference>
<reference evidence="6 7" key="1">
    <citation type="journal article" date="2011" name="J. Bacteriol.">
        <title>Whole-genome shotgun sequencing of the sulfur-oxidizing chemoautotroph Tetrathiobacter kashmirensis.</title>
        <authorList>
            <person name="Ghosh W."/>
            <person name="George A."/>
            <person name="Agarwal A."/>
            <person name="Raj P."/>
            <person name="Alam M."/>
            <person name="Pyne P."/>
            <person name="Das Gupta S.K."/>
        </authorList>
    </citation>
    <scope>NUCLEOTIDE SEQUENCE [LARGE SCALE GENOMIC DNA]</scope>
    <source>
        <strain evidence="6 7">WT001</strain>
    </source>
</reference>
<feature type="domain" description="Mandelate racemase/muconate lactonizing enzyme C-terminal" evidence="5">
    <location>
        <begin position="161"/>
        <end position="258"/>
    </location>
</feature>
<feature type="binding site" evidence="4">
    <location>
        <position position="211"/>
    </location>
    <ligand>
        <name>Mg(2+)</name>
        <dbReference type="ChEBI" id="CHEBI:18420"/>
    </ligand>
</feature>
<dbReference type="InterPro" id="IPR046945">
    <property type="entry name" value="RHMD-like"/>
</dbReference>
<keyword evidence="2 4" id="KW-0460">Magnesium</keyword>
<sequence>MKITRIIESPVHLKSNISNALVNFSEHTVSLVAVVTDQIRNNKPVVGLAFNSIGRYAQSGILNSRMIPRIEQEPPDALLDQNGMICPEKVLACALRNEKPGGHGDRAAAASALELAIWDLNGKLQDCPVSQLIRQRYRLDHDGHRVFVYAAGGYYYEGEGSRKLKEELQSYRDSGFTMYKMKIGGASLSEDMRRIEDALTVAGEGWNLAVDANGRFDLAAARAYARSIQPYQLRWFEEAGDPLDFELNAMVTNEYEGPIATGENLFSRQDVKNLTLYGGMRCDRDIFQMDSGLAYGITEYARMLNEMESRGFSRKFCFPHGGQLMALQVVAGFGLGGSEVYPGIFQPMGGYGSTTKIVDGMVNVPDAPGFGFECKPQLFSLFAKMIG</sequence>
<evidence type="ECO:0000259" key="5">
    <source>
        <dbReference type="SMART" id="SM00922"/>
    </source>
</evidence>
<evidence type="ECO:0000256" key="4">
    <source>
        <dbReference type="PIRSR" id="PIRSR634611-3"/>
    </source>
</evidence>
<dbReference type="PANTHER" id="PTHR13794">
    <property type="entry name" value="ENOLASE SUPERFAMILY, MANDELATE RACEMASE"/>
    <property type="match status" value="1"/>
</dbReference>
<dbReference type="KEGG" id="aka:TKWG_05190"/>
<dbReference type="GO" id="GO:0016052">
    <property type="term" value="P:carbohydrate catabolic process"/>
    <property type="evidence" value="ECO:0007669"/>
    <property type="project" value="TreeGrafter"/>
</dbReference>
<reference evidence="7" key="2">
    <citation type="journal article" date="2013" name="PLoS ONE">
        <title>Genome implosion elicits host-confinement in Alcaligenaceae: evidence from the comparative genomics of Tetrathiobacter kashmirensis, a pathogen in the making.</title>
        <authorList>
            <person name="Ghosh W."/>
            <person name="Alam M."/>
            <person name="Roy C."/>
            <person name="Pyne P."/>
            <person name="George A."/>
            <person name="Chakraborty R."/>
            <person name="Majumder S."/>
            <person name="Agarwal A."/>
            <person name="Chakraborty S."/>
            <person name="Majumdar S."/>
            <person name="Gupta S.K."/>
        </authorList>
    </citation>
    <scope>NUCLEOTIDE SEQUENCE [LARGE SCALE GENOMIC DNA]</scope>
    <source>
        <strain evidence="7">WT001</strain>
    </source>
</reference>
<feature type="binding site" evidence="4">
    <location>
        <position position="237"/>
    </location>
    <ligand>
        <name>Mg(2+)</name>
        <dbReference type="ChEBI" id="CHEBI:18420"/>
    </ligand>
</feature>
<dbReference type="InterPro" id="IPR029017">
    <property type="entry name" value="Enolase-like_N"/>
</dbReference>
<dbReference type="SFLD" id="SFLDF00118">
    <property type="entry name" value="D-tartrate_dehydratase"/>
    <property type="match status" value="1"/>
</dbReference>
<dbReference type="RefSeq" id="WP_014749633.1">
    <property type="nucleotide sequence ID" value="NC_017964.1"/>
</dbReference>
<organism evidence="6 7">
    <name type="scientific">Advenella kashmirensis (strain DSM 17095 / LMG 22695 / WT001)</name>
    <name type="common">Tetrathiobacter kashmirensis</name>
    <dbReference type="NCBI Taxonomy" id="1036672"/>
    <lineage>
        <taxon>Bacteria</taxon>
        <taxon>Pseudomonadati</taxon>
        <taxon>Pseudomonadota</taxon>
        <taxon>Betaproteobacteria</taxon>
        <taxon>Burkholderiales</taxon>
        <taxon>Alcaligenaceae</taxon>
    </lineage>
</organism>
<dbReference type="InterPro" id="IPR029065">
    <property type="entry name" value="Enolase_C-like"/>
</dbReference>
<dbReference type="InterPro" id="IPR036849">
    <property type="entry name" value="Enolase-like_C_sf"/>
</dbReference>
<dbReference type="SUPFAM" id="SSF54826">
    <property type="entry name" value="Enolase N-terminal domain-like"/>
    <property type="match status" value="1"/>
</dbReference>
<evidence type="ECO:0000256" key="1">
    <source>
        <dbReference type="ARBA" id="ARBA00022723"/>
    </source>
</evidence>
<dbReference type="HOGENOM" id="CLU_707555_0_0_4"/>
<evidence type="ECO:0000256" key="3">
    <source>
        <dbReference type="PIRSR" id="PIRSR634611-1"/>
    </source>
</evidence>
<dbReference type="InterPro" id="IPR013341">
    <property type="entry name" value="Mandelate_racemase_N_dom"/>
</dbReference>
<feature type="binding site" evidence="4">
    <location>
        <position position="263"/>
    </location>
    <ligand>
        <name>Mg(2+)</name>
        <dbReference type="ChEBI" id="CHEBI:18420"/>
    </ligand>
</feature>
<accession>I3U954</accession>
<dbReference type="OrthoDB" id="9802699at2"/>
<dbReference type="Gene3D" id="3.20.20.120">
    <property type="entry name" value="Enolase-like C-terminal domain"/>
    <property type="match status" value="1"/>
</dbReference>
<evidence type="ECO:0000313" key="7">
    <source>
        <dbReference type="Proteomes" id="UP000005267"/>
    </source>
</evidence>
<dbReference type="Proteomes" id="UP000005267">
    <property type="component" value="Chromosome"/>
</dbReference>
<dbReference type="InterPro" id="IPR034611">
    <property type="entry name" value="D-tartrate_dehydratase"/>
</dbReference>
<dbReference type="PANTHER" id="PTHR13794:SF58">
    <property type="entry name" value="MITOCHONDRIAL ENOLASE SUPERFAMILY MEMBER 1"/>
    <property type="match status" value="1"/>
</dbReference>
<dbReference type="InterPro" id="IPR013342">
    <property type="entry name" value="Mandelate_racemase_C"/>
</dbReference>
<protein>
    <submittedName>
        <fullName evidence="6">Mandelate racemase</fullName>
    </submittedName>
</protein>
<proteinExistence type="predicted"/>
<dbReference type="SFLD" id="SFLDG00179">
    <property type="entry name" value="mandelate_racemase"/>
    <property type="match status" value="1"/>
</dbReference>
<name>I3U954_ADVKW</name>
<dbReference type="Gene3D" id="3.30.390.10">
    <property type="entry name" value="Enolase-like, N-terminal domain"/>
    <property type="match status" value="1"/>
</dbReference>
<dbReference type="SMART" id="SM00922">
    <property type="entry name" value="MR_MLE"/>
    <property type="match status" value="1"/>
</dbReference>
<evidence type="ECO:0000256" key="2">
    <source>
        <dbReference type="ARBA" id="ARBA00022842"/>
    </source>
</evidence>
<dbReference type="EMBL" id="CP003555">
    <property type="protein sequence ID" value="AFK61542.1"/>
    <property type="molecule type" value="Genomic_DNA"/>
</dbReference>
<gene>
    <name evidence="6" type="ordered locus">TKWG_05190</name>
</gene>
<dbReference type="AlphaFoldDB" id="I3U954"/>
<dbReference type="SFLD" id="SFLDS00001">
    <property type="entry name" value="Enolase"/>
    <property type="match status" value="1"/>
</dbReference>
<feature type="active site" description="acceptor" evidence="3">
    <location>
        <position position="182"/>
    </location>
</feature>
<dbReference type="STRING" id="1036672.TKWG_05190"/>
<dbReference type="SUPFAM" id="SSF51604">
    <property type="entry name" value="Enolase C-terminal domain-like"/>
    <property type="match status" value="1"/>
</dbReference>
<dbReference type="GO" id="GO:0000287">
    <property type="term" value="F:magnesium ion binding"/>
    <property type="evidence" value="ECO:0007669"/>
    <property type="project" value="TreeGrafter"/>
</dbReference>
<keyword evidence="1 4" id="KW-0479">Metal-binding</keyword>
<comment type="cofactor">
    <cofactor evidence="4">
        <name>Mg(2+)</name>
        <dbReference type="ChEBI" id="CHEBI:18420"/>
    </cofactor>
    <text evidence="4">Binds 1 Mg(2+) ion per subunit.</text>
</comment>
<evidence type="ECO:0000313" key="6">
    <source>
        <dbReference type="EMBL" id="AFK61542.1"/>
    </source>
</evidence>
<feature type="active site" description="Proton donor/acceptor" evidence="3">
    <location>
        <position position="320"/>
    </location>
</feature>
<keyword evidence="7" id="KW-1185">Reference proteome</keyword>
<dbReference type="GO" id="GO:0047808">
    <property type="term" value="F:D(-)-tartrate dehydratase activity"/>
    <property type="evidence" value="ECO:0007669"/>
    <property type="project" value="InterPro"/>
</dbReference>
<dbReference type="Pfam" id="PF02746">
    <property type="entry name" value="MR_MLE_N"/>
    <property type="match status" value="1"/>
</dbReference>